<proteinExistence type="inferred from homology"/>
<evidence type="ECO:0000256" key="1">
    <source>
        <dbReference type="ARBA" id="ARBA00007768"/>
    </source>
</evidence>
<protein>
    <recommendedName>
        <fullName evidence="2">PF03932 family protein CutC</fullName>
    </recommendedName>
</protein>
<reference evidence="3" key="1">
    <citation type="submission" date="2023-07" db="EMBL/GenBank/DDBJ databases">
        <title>Mucosal microbiota of week-old chicken and adult hens.</title>
        <authorList>
            <person name="Volf J."/>
            <person name="Karasova D."/>
            <person name="Crhanova M."/>
            <person name="Faldynova M."/>
            <person name="Prikrylova H."/>
            <person name="Zeman M."/>
            <person name="Babak V."/>
            <person name="Rajova J."/>
            <person name="Rychlik I."/>
        </authorList>
    </citation>
    <scope>NUCLEOTIDE SEQUENCE</scope>
    <source>
        <strain evidence="3">ET902</strain>
    </source>
</reference>
<evidence type="ECO:0000256" key="2">
    <source>
        <dbReference type="HAMAP-Rule" id="MF_00795"/>
    </source>
</evidence>
<sequence>MNKNIKIEICVDSVESCINAEKGGADRLELCGNMFEGGTTPSYGVLELAREKVNIPIYAMVRPRGGDFCYDDTEFEIMKREIKLMKELKIDGIVFGILTKEGRVDKERCSTLLELWGSSKSTFHRAIDVSCDLNKACEDIISLGFERILTSGGEANVMNGIIKLKELVSKYNDKIIIMPGSGINERNIEYIKDALKANEYHMTANKTVNSLMEYRNENVFMGAALRASEFSIKYTDENKVKNIKSKI</sequence>
<dbReference type="InterPro" id="IPR036822">
    <property type="entry name" value="CutC-like_dom_sf"/>
</dbReference>
<gene>
    <name evidence="2" type="primary">cutC</name>
    <name evidence="3" type="ORF">Q5M86_07710</name>
</gene>
<dbReference type="PANTHER" id="PTHR12598:SF0">
    <property type="entry name" value="COPPER HOMEOSTASIS PROTEIN CUTC HOMOLOG"/>
    <property type="match status" value="1"/>
</dbReference>
<dbReference type="InterPro" id="IPR005627">
    <property type="entry name" value="CutC-like"/>
</dbReference>
<dbReference type="HAMAP" id="MF_00795">
    <property type="entry name" value="CutC"/>
    <property type="match status" value="1"/>
</dbReference>
<dbReference type="Gene3D" id="3.20.20.380">
    <property type="entry name" value="Copper homeostasis (CutC) domain"/>
    <property type="match status" value="1"/>
</dbReference>
<dbReference type="Pfam" id="PF03932">
    <property type="entry name" value="CutC"/>
    <property type="match status" value="1"/>
</dbReference>
<comment type="subcellular location">
    <subcellularLocation>
        <location evidence="2">Cytoplasm</location>
    </subcellularLocation>
</comment>
<dbReference type="EMBL" id="JAUPBM010000088">
    <property type="protein sequence ID" value="MDO7020656.1"/>
    <property type="molecule type" value="Genomic_DNA"/>
</dbReference>
<keyword evidence="4" id="KW-1185">Reference proteome</keyword>
<accession>A0ABT8YYK4</accession>
<dbReference type="SUPFAM" id="SSF110395">
    <property type="entry name" value="CutC-like"/>
    <property type="match status" value="1"/>
</dbReference>
<evidence type="ECO:0000313" key="4">
    <source>
        <dbReference type="Proteomes" id="UP001175147"/>
    </source>
</evidence>
<name>A0ABT8YYK4_9SPIR</name>
<organism evidence="3 4">
    <name type="scientific">Brachyspira innocens</name>
    <dbReference type="NCBI Taxonomy" id="13264"/>
    <lineage>
        <taxon>Bacteria</taxon>
        <taxon>Pseudomonadati</taxon>
        <taxon>Spirochaetota</taxon>
        <taxon>Spirochaetia</taxon>
        <taxon>Brachyspirales</taxon>
        <taxon>Brachyspiraceae</taxon>
        <taxon>Brachyspira</taxon>
    </lineage>
</organism>
<dbReference type="PANTHER" id="PTHR12598">
    <property type="entry name" value="COPPER HOMEOSTASIS PROTEIN CUTC"/>
    <property type="match status" value="1"/>
</dbReference>
<comment type="similarity">
    <text evidence="1 2">Belongs to the CutC family.</text>
</comment>
<evidence type="ECO:0000313" key="3">
    <source>
        <dbReference type="EMBL" id="MDO7020656.1"/>
    </source>
</evidence>
<keyword evidence="2" id="KW-0963">Cytoplasm</keyword>
<comment type="caution">
    <text evidence="3">The sequence shown here is derived from an EMBL/GenBank/DDBJ whole genome shotgun (WGS) entry which is preliminary data.</text>
</comment>
<comment type="caution">
    <text evidence="2">Once thought to be involved in copper homeostasis, experiments in E.coli have shown this is not the case.</text>
</comment>
<dbReference type="Proteomes" id="UP001175147">
    <property type="component" value="Unassembled WGS sequence"/>
</dbReference>
<dbReference type="RefSeq" id="WP_304384390.1">
    <property type="nucleotide sequence ID" value="NZ_JAUPBL010000009.1"/>
</dbReference>